<evidence type="ECO:0000313" key="1">
    <source>
        <dbReference type="EMBL" id="KAJ9095430.1"/>
    </source>
</evidence>
<evidence type="ECO:0000313" key="2">
    <source>
        <dbReference type="Proteomes" id="UP001241377"/>
    </source>
</evidence>
<name>A0ACC2V943_9TREE</name>
<protein>
    <submittedName>
        <fullName evidence="1">Uncharacterized protein</fullName>
    </submittedName>
</protein>
<keyword evidence="2" id="KW-1185">Reference proteome</keyword>
<comment type="caution">
    <text evidence="1">The sequence shown here is derived from an EMBL/GenBank/DDBJ whole genome shotgun (WGS) entry which is preliminary data.</text>
</comment>
<organism evidence="1 2">
    <name type="scientific">Naganishia cerealis</name>
    <dbReference type="NCBI Taxonomy" id="610337"/>
    <lineage>
        <taxon>Eukaryota</taxon>
        <taxon>Fungi</taxon>
        <taxon>Dikarya</taxon>
        <taxon>Basidiomycota</taxon>
        <taxon>Agaricomycotina</taxon>
        <taxon>Tremellomycetes</taxon>
        <taxon>Filobasidiales</taxon>
        <taxon>Filobasidiaceae</taxon>
        <taxon>Naganishia</taxon>
    </lineage>
</organism>
<reference evidence="1" key="1">
    <citation type="submission" date="2023-04" db="EMBL/GenBank/DDBJ databases">
        <title>Draft Genome sequencing of Naganishia species isolated from polar environments using Oxford Nanopore Technology.</title>
        <authorList>
            <person name="Leo P."/>
            <person name="Venkateswaran K."/>
        </authorList>
    </citation>
    <scope>NUCLEOTIDE SEQUENCE</scope>
    <source>
        <strain evidence="1">MNA-CCFEE 5261</strain>
    </source>
</reference>
<accession>A0ACC2V943</accession>
<gene>
    <name evidence="1" type="ORF">QFC19_007540</name>
</gene>
<dbReference type="Proteomes" id="UP001241377">
    <property type="component" value="Unassembled WGS sequence"/>
</dbReference>
<dbReference type="EMBL" id="JASBWR010000101">
    <property type="protein sequence ID" value="KAJ9095430.1"/>
    <property type="molecule type" value="Genomic_DNA"/>
</dbReference>
<proteinExistence type="predicted"/>
<sequence>MKGARYAREAIQDRVNLYNSTSSVSSVGLRPLRRQFEGQESIPPTEDVTSDSILECQPLETDGEGGFVDPQGRRRTLRGINLDGAMKLPNNPEIHSYDGDCRDPNNIFFEGDNVSFVGRPFPLDEAEDHFRRIKSWGYNTIRYLITWEAIEHSGPGKYDDDFIEYTIKILRIMDSVGGLYVFFETHQDVWSRFSGGSGAPMWTLYAAGLQPTRFYATEAALLHNNPRFHHPEEPDDYPKMIWTSNYKRLASLVMFTLFFSGRNYFPQLCINGMNIQDYLQKHYFDTISYFWSKLHDTLPDMFRKGTILGFELINEPNCGLMGHDHLKHIPGKQQLRVGTTPTIYQSFKLGMGFACEVDVYKITITGPQKDGTKVVDPEGTIAWLTKEEAVEIDKKYGWKRDPRWKLGECIFALAKIWKWDKSVNVDELKDMTPQERLDLSLYNCELLLPNFFNQYSEKHQFKVKEGFTQKGVDMEFFTNHNFMEFYIRFKKIVRDIDPNCFVFIQPPVLEKPPTIKDDERNIIDSKTVYCPHYYDGMSLMFKTWNTKFNVDTLGIMRGRYFNPVLGIVFGERAIRNCIKKQFLEIKQECKECLGDIPVLMSETGMPFDMDGKRAYEDGRYYSQTGALDALSYALEGTGIHHTWWCYTSVNCHKWGDRWNNEDFSFWSPEDRNLDFSLNEDTISRSALRRSSVGRVTTPKRTPSARVAVPTLKLTVQDYTSLLRAKCQRLNLGTFDKIYPSSASETETFDKTESDDAETTQDFDFSDAQSVTSSSLISHNSENVHKKHIRRCYPSPDGVRAVSAVIRPFVVALSGVLKVAEFDLKSSAFAFTVILDHKLVEKNIPTIVFVPKWHYPFLNVGDIFMTAGYVRYNDTLEYLEWYHNDDNKSKSPLPPESSTGNGVRQHSMVIKNSSGTLEDMTGRDRGYFTQPQCPVT</sequence>